<name>A0AA47MIL2_MERPO</name>
<accession>A0AA47MIL2</accession>
<evidence type="ECO:0000313" key="1">
    <source>
        <dbReference type="EMBL" id="KAK0141013.1"/>
    </source>
</evidence>
<keyword evidence="2" id="KW-1185">Reference proteome</keyword>
<reference evidence="1" key="1">
    <citation type="journal article" date="2023" name="Front. Mar. Sci.">
        <title>A new Merluccius polli reference genome to investigate the effects of global change in West African waters.</title>
        <authorList>
            <person name="Mateo J.L."/>
            <person name="Blanco-Fernandez C."/>
            <person name="Garcia-Vazquez E."/>
            <person name="Machado-Schiaffino G."/>
        </authorList>
    </citation>
    <scope>NUCLEOTIDE SEQUENCE</scope>
    <source>
        <strain evidence="1">C29</strain>
        <tissue evidence="1">Fin</tissue>
    </source>
</reference>
<evidence type="ECO:0000313" key="2">
    <source>
        <dbReference type="Proteomes" id="UP001174136"/>
    </source>
</evidence>
<gene>
    <name evidence="1" type="ORF">N1851_022001</name>
</gene>
<comment type="caution">
    <text evidence="1">The sequence shown here is derived from an EMBL/GenBank/DDBJ whole genome shotgun (WGS) entry which is preliminary data.</text>
</comment>
<dbReference type="Proteomes" id="UP001174136">
    <property type="component" value="Unassembled WGS sequence"/>
</dbReference>
<proteinExistence type="predicted"/>
<protein>
    <submittedName>
        <fullName evidence="1">Uncharacterized protein</fullName>
    </submittedName>
</protein>
<dbReference type="EMBL" id="JAOPHQ010003989">
    <property type="protein sequence ID" value="KAK0141013.1"/>
    <property type="molecule type" value="Genomic_DNA"/>
</dbReference>
<organism evidence="1 2">
    <name type="scientific">Merluccius polli</name>
    <name type="common">Benguela hake</name>
    <name type="synonym">Merluccius cadenati</name>
    <dbReference type="NCBI Taxonomy" id="89951"/>
    <lineage>
        <taxon>Eukaryota</taxon>
        <taxon>Metazoa</taxon>
        <taxon>Chordata</taxon>
        <taxon>Craniata</taxon>
        <taxon>Vertebrata</taxon>
        <taxon>Euteleostomi</taxon>
        <taxon>Actinopterygii</taxon>
        <taxon>Neopterygii</taxon>
        <taxon>Teleostei</taxon>
        <taxon>Neoteleostei</taxon>
        <taxon>Acanthomorphata</taxon>
        <taxon>Zeiogadaria</taxon>
        <taxon>Gadariae</taxon>
        <taxon>Gadiformes</taxon>
        <taxon>Gadoidei</taxon>
        <taxon>Merlucciidae</taxon>
        <taxon>Merluccius</taxon>
    </lineage>
</organism>
<sequence length="199" mass="23344">MVKEKLLKSFGKWYRVDLNDKKSVKEILIQAETWMTSLEKSGLPGKYKAWGYQHGVRLPRLLWPLLVYKVPVSTVEGLERKMITYLRRWLGVLRGFRERHPYGKFRWLHDQILTQLAADVEQARKKPKQLSKGPWFIHFLRAGESAATETRSKGVLATASTKQVVLIELKVPWEEMMEEAHERKLKKYQALIFESQHNG</sequence>
<dbReference type="AlphaFoldDB" id="A0AA47MIL2"/>